<organism evidence="2 3">
    <name type="scientific">Meloidogyne enterolobii</name>
    <name type="common">Root-knot nematode worm</name>
    <name type="synonym">Meloidogyne mayaguensis</name>
    <dbReference type="NCBI Taxonomy" id="390850"/>
    <lineage>
        <taxon>Eukaryota</taxon>
        <taxon>Metazoa</taxon>
        <taxon>Ecdysozoa</taxon>
        <taxon>Nematoda</taxon>
        <taxon>Chromadorea</taxon>
        <taxon>Rhabditida</taxon>
        <taxon>Tylenchina</taxon>
        <taxon>Tylenchomorpha</taxon>
        <taxon>Tylenchoidea</taxon>
        <taxon>Meloidogynidae</taxon>
        <taxon>Meloidogyninae</taxon>
        <taxon>Meloidogyne</taxon>
    </lineage>
</organism>
<name>A0A6V7UD13_MELEN</name>
<dbReference type="OrthoDB" id="5281164at2759"/>
<sequence length="346" mass="41219">MNFLPHEVQLDVLKCLDFDQIFSFKQTNFYFKNLIKKYEEGLARKKFNGLLIAYDNTYGLQELELHKIIELESGLFEFTLTDRLKKKWKTAIAESIPLYFHGSDTCRNVILTNIFKKDKERQRLYTLELPNVPKNIEEMIIIRCWMEHLINCAFECVAFYRVVFNPEMINLLFDNYNSIPLQFQIQTPILITDNNTIFEHFWKFAFNHSIIPESLSFCFNQSNVSEQHINILFNFLINEGNKLSEVYFSFYGPPRLYELIVEYVATSRNCSKMVDFIKFNYYNATDLPLNKRAKIVEIEQLGDRKLTKYQIVNIYNQKKIFYFCSVKEKNGLSIMLSSRNVEKWSY</sequence>
<gene>
    <name evidence="2" type="ORF">MENT_LOCUS11332</name>
</gene>
<comment type="caution">
    <text evidence="2">The sequence shown here is derived from an EMBL/GenBank/DDBJ whole genome shotgun (WGS) entry which is preliminary data.</text>
</comment>
<dbReference type="InterPro" id="IPR001810">
    <property type="entry name" value="F-box_dom"/>
</dbReference>
<accession>A0A6V7UD13</accession>
<dbReference type="PROSITE" id="PS50181">
    <property type="entry name" value="FBOX"/>
    <property type="match status" value="1"/>
</dbReference>
<proteinExistence type="predicted"/>
<evidence type="ECO:0000313" key="3">
    <source>
        <dbReference type="Proteomes" id="UP000580250"/>
    </source>
</evidence>
<evidence type="ECO:0000313" key="2">
    <source>
        <dbReference type="EMBL" id="CAD2154019.1"/>
    </source>
</evidence>
<evidence type="ECO:0000259" key="1">
    <source>
        <dbReference type="PROSITE" id="PS50181"/>
    </source>
</evidence>
<protein>
    <recommendedName>
        <fullName evidence="1">F-box domain-containing protein</fullName>
    </recommendedName>
</protein>
<dbReference type="Proteomes" id="UP000580250">
    <property type="component" value="Unassembled WGS sequence"/>
</dbReference>
<dbReference type="AlphaFoldDB" id="A0A6V7UD13"/>
<dbReference type="EMBL" id="CAJEWN010000055">
    <property type="protein sequence ID" value="CAD2154019.1"/>
    <property type="molecule type" value="Genomic_DNA"/>
</dbReference>
<reference evidence="2 3" key="1">
    <citation type="submission" date="2020-08" db="EMBL/GenBank/DDBJ databases">
        <authorList>
            <person name="Koutsovoulos G."/>
            <person name="Danchin GJ E."/>
        </authorList>
    </citation>
    <scope>NUCLEOTIDE SEQUENCE [LARGE SCALE GENOMIC DNA]</scope>
</reference>
<feature type="domain" description="F-box" evidence="1">
    <location>
        <begin position="1"/>
        <end position="50"/>
    </location>
</feature>
<dbReference type="Pfam" id="PF00646">
    <property type="entry name" value="F-box"/>
    <property type="match status" value="1"/>
</dbReference>